<feature type="compositionally biased region" description="Polar residues" evidence="2">
    <location>
        <begin position="20"/>
        <end position="39"/>
    </location>
</feature>
<feature type="compositionally biased region" description="Basic and acidic residues" evidence="2">
    <location>
        <begin position="71"/>
        <end position="89"/>
    </location>
</feature>
<feature type="region of interest" description="Disordered" evidence="2">
    <location>
        <begin position="1"/>
        <end position="143"/>
    </location>
</feature>
<dbReference type="SUPFAM" id="SSF52047">
    <property type="entry name" value="RNI-like"/>
    <property type="match status" value="1"/>
</dbReference>
<reference evidence="3 4" key="1">
    <citation type="submission" date="2018-04" db="EMBL/GenBank/DDBJ databases">
        <title>The genome of golden apple snail Pomacea canaliculata provides insight into stress tolerance and invasive adaptation.</title>
        <authorList>
            <person name="Liu C."/>
            <person name="Liu B."/>
            <person name="Ren Y."/>
            <person name="Zhang Y."/>
            <person name="Wang H."/>
            <person name="Li S."/>
            <person name="Jiang F."/>
            <person name="Yin L."/>
            <person name="Zhang G."/>
            <person name="Qian W."/>
            <person name="Fan W."/>
        </authorList>
    </citation>
    <scope>NUCLEOTIDE SEQUENCE [LARGE SCALE GENOMIC DNA]</scope>
    <source>
        <strain evidence="3">SZHN2017</strain>
        <tissue evidence="3">Muscle</tissue>
    </source>
</reference>
<name>A0A2T7NU02_POMCA</name>
<dbReference type="Proteomes" id="UP000245119">
    <property type="component" value="Linkage Group LG9"/>
</dbReference>
<evidence type="ECO:0008006" key="5">
    <source>
        <dbReference type="Google" id="ProtNLM"/>
    </source>
</evidence>
<dbReference type="SMART" id="SM00368">
    <property type="entry name" value="LRR_RI"/>
    <property type="match status" value="3"/>
</dbReference>
<feature type="region of interest" description="Disordered" evidence="2">
    <location>
        <begin position="247"/>
        <end position="284"/>
    </location>
</feature>
<dbReference type="PANTHER" id="PTHR24111">
    <property type="entry name" value="LEUCINE-RICH REPEAT-CONTAINING PROTEIN 34"/>
    <property type="match status" value="1"/>
</dbReference>
<feature type="compositionally biased region" description="Polar residues" evidence="2">
    <location>
        <begin position="126"/>
        <end position="143"/>
    </location>
</feature>
<protein>
    <recommendedName>
        <fullName evidence="5">CARD domain-containing protein</fullName>
    </recommendedName>
</protein>
<comment type="caution">
    <text evidence="3">The sequence shown here is derived from an EMBL/GenBank/DDBJ whole genome shotgun (WGS) entry which is preliminary data.</text>
</comment>
<dbReference type="STRING" id="400727.A0A2T7NU02"/>
<evidence type="ECO:0000313" key="3">
    <source>
        <dbReference type="EMBL" id="PVD24642.1"/>
    </source>
</evidence>
<dbReference type="InterPro" id="IPR032675">
    <property type="entry name" value="LRR_dom_sf"/>
</dbReference>
<dbReference type="EMBL" id="PZQS01000009">
    <property type="protein sequence ID" value="PVD24642.1"/>
    <property type="molecule type" value="Genomic_DNA"/>
</dbReference>
<evidence type="ECO:0000256" key="1">
    <source>
        <dbReference type="ARBA" id="ARBA00022737"/>
    </source>
</evidence>
<evidence type="ECO:0000313" key="4">
    <source>
        <dbReference type="Proteomes" id="UP000245119"/>
    </source>
</evidence>
<keyword evidence="1" id="KW-0677">Repeat</keyword>
<dbReference type="PANTHER" id="PTHR24111:SF0">
    <property type="entry name" value="LEUCINE-RICH REPEAT-CONTAINING PROTEIN"/>
    <property type="match status" value="1"/>
</dbReference>
<dbReference type="AlphaFoldDB" id="A0A2T7NU02"/>
<dbReference type="InterPro" id="IPR001611">
    <property type="entry name" value="Leu-rich_rpt"/>
</dbReference>
<dbReference type="Pfam" id="PF13516">
    <property type="entry name" value="LRR_6"/>
    <property type="match status" value="1"/>
</dbReference>
<dbReference type="OrthoDB" id="120976at2759"/>
<keyword evidence="4" id="KW-1185">Reference proteome</keyword>
<feature type="compositionally biased region" description="Basic residues" evidence="2">
    <location>
        <begin position="43"/>
        <end position="60"/>
    </location>
</feature>
<dbReference type="Gene3D" id="3.80.10.10">
    <property type="entry name" value="Ribonuclease Inhibitor"/>
    <property type="match status" value="1"/>
</dbReference>
<gene>
    <name evidence="3" type="ORF">C0Q70_15126</name>
</gene>
<accession>A0A2T7NU02</accession>
<proteinExistence type="predicted"/>
<organism evidence="3 4">
    <name type="scientific">Pomacea canaliculata</name>
    <name type="common">Golden apple snail</name>
    <dbReference type="NCBI Taxonomy" id="400727"/>
    <lineage>
        <taxon>Eukaryota</taxon>
        <taxon>Metazoa</taxon>
        <taxon>Spiralia</taxon>
        <taxon>Lophotrochozoa</taxon>
        <taxon>Mollusca</taxon>
        <taxon>Gastropoda</taxon>
        <taxon>Caenogastropoda</taxon>
        <taxon>Architaenioglossa</taxon>
        <taxon>Ampullarioidea</taxon>
        <taxon>Ampullariidae</taxon>
        <taxon>Pomacea</taxon>
    </lineage>
</organism>
<dbReference type="InterPro" id="IPR052201">
    <property type="entry name" value="LRR-containing_regulator"/>
</dbReference>
<evidence type="ECO:0000256" key="2">
    <source>
        <dbReference type="SAM" id="MobiDB-lite"/>
    </source>
</evidence>
<sequence length="631" mass="68732">MWESQNDSHGVGREPAHVQKSMSITQAPAFNPPERSQTPPWKFWRKLSTRRTDKKPRVTHKANGTSSRLGLHPEWDPRAGQDPDADGDRLGPPPQASLPDVVDKAVLRRSSSLKAPPKPPRLFLFRSSSINNPRSSVDGGSQRNSLVVEGGGQEYGAEVVGDPEPIYVNSAFSAALKTGLSTNDRIIPPTVNNSNNNSIHKDVTATEAERINGGEYLDTFSMFSSSRKGGTLSHSARSNVATVTPTYSTLPHTHHKSQRQKALSPELTLKRTGRSRGRSGDRPDLCRQRHIMHSVVDLLCQRFDPFPLLDDLLVAGVIGEMDVQAFRGHPDRKLICESLANVIGEGESSKLAGFIDVIRAAGQHEEIVRVLDAMRALDRLIHDIPCRSGDGCGDGEEDTQIMADEKMISYEVGYLAPDGMTLRPVVELERVRLADRRLSKRVSRLSASCSAMTETDLGDNILTVPSGPVMMNASVTGHNLSGLRAQALAEVIRQHDCLLELRIGKTQLCSADVAVICEALPDNSSLVSLDIRLNALDHAGAAAVAEMLCRTQSLRQLNLSSTGLDMAGSGVIITALSSCRTLEDLDMSFLDVGDASCEHIRDMLKANSCLQKLRLRSNNFSLPAASQSRRD</sequence>